<dbReference type="InterPro" id="IPR010730">
    <property type="entry name" value="HET"/>
</dbReference>
<sequence>MLCKTCTEMLQDGHGQVHLPTSLYFLFEHHQTTKALHKSAEEGCSICMRLAKLLSSETFLRDQVISVRAELSEGNDSPQGGAAFFLDFVVEDPERRETFKHTFIMKEMSELLRFDTMTNILLTVVVHSRHLSYSTSTSTSSEEVLNIAKAWMKKCRCADGWNDLGAKWYPKRLLDIEDLRNSNSLGRVRLVESDAFMKQTEMLGSTRVFKQPHHRYVTLSHCWGSAKNEEAPLKLTSRTMQSFMTDGVSLQALPRTFQEALVFASKLDGVRFVWLDSLCIRQPIREKGYDEQEQLSDWVEQSRFMDKVYRKAYLNISATASTDGHGGLFYNRNPEHLREDEISLRFPPRQSQATRCTVSNATEWVDLVDAAPINKRGWVVQERLLAPRVLHFCHNQIAWECAEFESAECYAEDMTTLELDLRGEIPQGGIKELTSDAGKKARDDRLGKVIDPDLGMKNLYIYELWKRVVEKYVTTALSHESDKLVALAGIARHFHRKLFSGDPDNQYVAGLWSQNLESQLLWSVNEKYNAATDTFENPARRIATRAPSFSWAAIDTPLGITYGDVTDYGLADTRQPIQGSHEDAHIPRPSEQLFFTVLGYNITLFDKHNAFGKIETGHLLLKPRYLRRIILVRLPEQRGVPYSWSLRPNPSVEAPSRMREYTNINLDAPESDMDIFQQDADLYVMPAAFGPRTVEEDDRYLYCLLLQLEHTKTVSEKAQYRVFKRIGITQLSAGEAARDEEAWREIETDEVICLM</sequence>
<dbReference type="OrthoDB" id="5362512at2759"/>
<comment type="caution">
    <text evidence="2">The sequence shown here is derived from an EMBL/GenBank/DDBJ whole genome shotgun (WGS) entry which is preliminary data.</text>
</comment>
<proteinExistence type="predicted"/>
<feature type="domain" description="Heterokaryon incompatibility" evidence="1">
    <location>
        <begin position="216"/>
        <end position="382"/>
    </location>
</feature>
<accession>A0A8K0R7S8</accession>
<evidence type="ECO:0000313" key="3">
    <source>
        <dbReference type="Proteomes" id="UP000813461"/>
    </source>
</evidence>
<evidence type="ECO:0000259" key="1">
    <source>
        <dbReference type="Pfam" id="PF06985"/>
    </source>
</evidence>
<dbReference type="PANTHER" id="PTHR33112:SF10">
    <property type="entry name" value="TOL"/>
    <property type="match status" value="1"/>
</dbReference>
<dbReference type="Proteomes" id="UP000813461">
    <property type="component" value="Unassembled WGS sequence"/>
</dbReference>
<protein>
    <submittedName>
        <fullName evidence="2">Heterokaryon incompatibility protein-domain-containing protein</fullName>
    </submittedName>
</protein>
<dbReference type="Pfam" id="PF06985">
    <property type="entry name" value="HET"/>
    <property type="match status" value="1"/>
</dbReference>
<keyword evidence="3" id="KW-1185">Reference proteome</keyword>
<reference evidence="2" key="1">
    <citation type="journal article" date="2021" name="Nat. Commun.">
        <title>Genetic determinants of endophytism in the Arabidopsis root mycobiome.</title>
        <authorList>
            <person name="Mesny F."/>
            <person name="Miyauchi S."/>
            <person name="Thiergart T."/>
            <person name="Pickel B."/>
            <person name="Atanasova L."/>
            <person name="Karlsson M."/>
            <person name="Huettel B."/>
            <person name="Barry K.W."/>
            <person name="Haridas S."/>
            <person name="Chen C."/>
            <person name="Bauer D."/>
            <person name="Andreopoulos W."/>
            <person name="Pangilinan J."/>
            <person name="LaButti K."/>
            <person name="Riley R."/>
            <person name="Lipzen A."/>
            <person name="Clum A."/>
            <person name="Drula E."/>
            <person name="Henrissat B."/>
            <person name="Kohler A."/>
            <person name="Grigoriev I.V."/>
            <person name="Martin F.M."/>
            <person name="Hacquard S."/>
        </authorList>
    </citation>
    <scope>NUCLEOTIDE SEQUENCE</scope>
    <source>
        <strain evidence="2">MPI-SDFR-AT-0120</strain>
    </source>
</reference>
<dbReference type="EMBL" id="JAGMVJ010000010">
    <property type="protein sequence ID" value="KAH7087109.1"/>
    <property type="molecule type" value="Genomic_DNA"/>
</dbReference>
<evidence type="ECO:0000313" key="2">
    <source>
        <dbReference type="EMBL" id="KAH7087109.1"/>
    </source>
</evidence>
<dbReference type="PANTHER" id="PTHR33112">
    <property type="entry name" value="DOMAIN PROTEIN, PUTATIVE-RELATED"/>
    <property type="match status" value="1"/>
</dbReference>
<organism evidence="2 3">
    <name type="scientific">Paraphoma chrysanthemicola</name>
    <dbReference type="NCBI Taxonomy" id="798071"/>
    <lineage>
        <taxon>Eukaryota</taxon>
        <taxon>Fungi</taxon>
        <taxon>Dikarya</taxon>
        <taxon>Ascomycota</taxon>
        <taxon>Pezizomycotina</taxon>
        <taxon>Dothideomycetes</taxon>
        <taxon>Pleosporomycetidae</taxon>
        <taxon>Pleosporales</taxon>
        <taxon>Pleosporineae</taxon>
        <taxon>Phaeosphaeriaceae</taxon>
        <taxon>Paraphoma</taxon>
    </lineage>
</organism>
<dbReference type="AlphaFoldDB" id="A0A8K0R7S8"/>
<gene>
    <name evidence="2" type="ORF">FB567DRAFT_59543</name>
</gene>
<name>A0A8K0R7S8_9PLEO</name>